<dbReference type="GeneID" id="7201905"/>
<name>B7G0Z1_PHATC</name>
<dbReference type="PANTHER" id="PTHR48407:SF1">
    <property type="entry name" value="CRANIOFACIAL DEVELOPMENT PROTEIN 1"/>
    <property type="match status" value="1"/>
</dbReference>
<dbReference type="HOGENOM" id="CLU_957997_0_0_1"/>
<organism evidence="3 4">
    <name type="scientific">Phaeodactylum tricornutum (strain CCAP 1055/1)</name>
    <dbReference type="NCBI Taxonomy" id="556484"/>
    <lineage>
        <taxon>Eukaryota</taxon>
        <taxon>Sar</taxon>
        <taxon>Stramenopiles</taxon>
        <taxon>Ochrophyta</taxon>
        <taxon>Bacillariophyta</taxon>
        <taxon>Bacillariophyceae</taxon>
        <taxon>Bacillariophycidae</taxon>
        <taxon>Naviculales</taxon>
        <taxon>Phaeodactylaceae</taxon>
        <taxon>Phaeodactylum</taxon>
    </lineage>
</organism>
<evidence type="ECO:0000313" key="4">
    <source>
        <dbReference type="Proteomes" id="UP000000759"/>
    </source>
</evidence>
<dbReference type="PaxDb" id="2850-Phatr46363"/>
<proteinExistence type="predicted"/>
<reference evidence="3 4" key="1">
    <citation type="journal article" date="2008" name="Nature">
        <title>The Phaeodactylum genome reveals the evolutionary history of diatom genomes.</title>
        <authorList>
            <person name="Bowler C."/>
            <person name="Allen A.E."/>
            <person name="Badger J.H."/>
            <person name="Grimwood J."/>
            <person name="Jabbari K."/>
            <person name="Kuo A."/>
            <person name="Maheswari U."/>
            <person name="Martens C."/>
            <person name="Maumus F."/>
            <person name="Otillar R.P."/>
            <person name="Rayko E."/>
            <person name="Salamov A."/>
            <person name="Vandepoele K."/>
            <person name="Beszteri B."/>
            <person name="Gruber A."/>
            <person name="Heijde M."/>
            <person name="Katinka M."/>
            <person name="Mock T."/>
            <person name="Valentin K."/>
            <person name="Verret F."/>
            <person name="Berges J.A."/>
            <person name="Brownlee C."/>
            <person name="Cadoret J.P."/>
            <person name="Chiovitti A."/>
            <person name="Choi C.J."/>
            <person name="Coesel S."/>
            <person name="De Martino A."/>
            <person name="Detter J.C."/>
            <person name="Durkin C."/>
            <person name="Falciatore A."/>
            <person name="Fournet J."/>
            <person name="Haruta M."/>
            <person name="Huysman M.J."/>
            <person name="Jenkins B.D."/>
            <person name="Jiroutova K."/>
            <person name="Jorgensen R.E."/>
            <person name="Joubert Y."/>
            <person name="Kaplan A."/>
            <person name="Kroger N."/>
            <person name="Kroth P.G."/>
            <person name="La Roche J."/>
            <person name="Lindquist E."/>
            <person name="Lommer M."/>
            <person name="Martin-Jezequel V."/>
            <person name="Lopez P.J."/>
            <person name="Lucas S."/>
            <person name="Mangogna M."/>
            <person name="McGinnis K."/>
            <person name="Medlin L.K."/>
            <person name="Montsant A."/>
            <person name="Oudot-Le Secq M.P."/>
            <person name="Napoli C."/>
            <person name="Obornik M."/>
            <person name="Parker M.S."/>
            <person name="Petit J.L."/>
            <person name="Porcel B.M."/>
            <person name="Poulsen N."/>
            <person name="Robison M."/>
            <person name="Rychlewski L."/>
            <person name="Rynearson T.A."/>
            <person name="Schmutz J."/>
            <person name="Shapiro H."/>
            <person name="Siaut M."/>
            <person name="Stanley M."/>
            <person name="Sussman M.R."/>
            <person name="Taylor A.R."/>
            <person name="Vardi A."/>
            <person name="von Dassow P."/>
            <person name="Vyverman W."/>
            <person name="Willis A."/>
            <person name="Wyrwicz L.S."/>
            <person name="Rokhsar D.S."/>
            <person name="Weissenbach J."/>
            <person name="Armbrust E.V."/>
            <person name="Green B.R."/>
            <person name="Van de Peer Y."/>
            <person name="Grigoriev I.V."/>
        </authorList>
    </citation>
    <scope>NUCLEOTIDE SEQUENCE [LARGE SCALE GENOMIC DNA]</scope>
    <source>
        <strain evidence="3 4">CCAP 1055/1</strain>
    </source>
</reference>
<evidence type="ECO:0000313" key="3">
    <source>
        <dbReference type="EMBL" id="EEC47411.1"/>
    </source>
</evidence>
<evidence type="ECO:0000256" key="1">
    <source>
        <dbReference type="SAM" id="MobiDB-lite"/>
    </source>
</evidence>
<dbReference type="InterPro" id="IPR027124">
    <property type="entry name" value="Swc5/CFDP1/2"/>
</dbReference>
<gene>
    <name evidence="3" type="ORF">PHATRDRAFT_46363</name>
</gene>
<protein>
    <recommendedName>
        <fullName evidence="2">BCNT-C domain-containing protein</fullName>
    </recommendedName>
</protein>
<dbReference type="PANTHER" id="PTHR48407">
    <property type="entry name" value="CRANIOFACIAL DEVELOPMENT PROTEIN 1"/>
    <property type="match status" value="1"/>
</dbReference>
<reference evidence="4" key="2">
    <citation type="submission" date="2008-08" db="EMBL/GenBank/DDBJ databases">
        <authorList>
            <consortium name="Diatom Consortium"/>
            <person name="Grigoriev I."/>
            <person name="Grimwood J."/>
            <person name="Kuo A."/>
            <person name="Otillar R.P."/>
            <person name="Salamov A."/>
            <person name="Detter J.C."/>
            <person name="Lindquist E."/>
            <person name="Shapiro H."/>
            <person name="Lucas S."/>
            <person name="Glavina del Rio T."/>
            <person name="Pitluck S."/>
            <person name="Rokhsar D."/>
            <person name="Bowler C."/>
        </authorList>
    </citation>
    <scope>GENOME REANNOTATION</scope>
    <source>
        <strain evidence="4">CCAP 1055/1</strain>
    </source>
</reference>
<dbReference type="eggNOG" id="KOG4776">
    <property type="taxonomic scope" value="Eukaryota"/>
</dbReference>
<feature type="compositionally biased region" description="Low complexity" evidence="1">
    <location>
        <begin position="56"/>
        <end position="66"/>
    </location>
</feature>
<feature type="region of interest" description="Disordered" evidence="1">
    <location>
        <begin position="1"/>
        <end position="66"/>
    </location>
</feature>
<dbReference type="STRING" id="556484.B7G0Z1"/>
<dbReference type="EMBL" id="CM000613">
    <property type="protein sequence ID" value="EEC47411.1"/>
    <property type="molecule type" value="Genomic_DNA"/>
</dbReference>
<dbReference type="InterPro" id="IPR011421">
    <property type="entry name" value="BCNT-C"/>
</dbReference>
<dbReference type="Proteomes" id="UP000000759">
    <property type="component" value="Chromosome 10"/>
</dbReference>
<feature type="compositionally biased region" description="Acidic residues" evidence="1">
    <location>
        <begin position="29"/>
        <end position="52"/>
    </location>
</feature>
<dbReference type="PROSITE" id="PS51279">
    <property type="entry name" value="BCNT_C"/>
    <property type="match status" value="1"/>
</dbReference>
<dbReference type="KEGG" id="pti:PHATRDRAFT_46363"/>
<dbReference type="RefSeq" id="XP_002180759.1">
    <property type="nucleotide sequence ID" value="XM_002180723.1"/>
</dbReference>
<feature type="region of interest" description="Disordered" evidence="1">
    <location>
        <begin position="189"/>
        <end position="214"/>
    </location>
</feature>
<feature type="domain" description="BCNT-C" evidence="2">
    <location>
        <begin position="207"/>
        <end position="288"/>
    </location>
</feature>
<dbReference type="OrthoDB" id="445677at2759"/>
<sequence>MATSVNSEHPTGAIAQSSTVPDDDRMQEAEEDEDEDFRPEEEPANDEDDDDNERMPTTTSSPSLLSTMQLRTVDAAFESLFGYPWGTEFALAVDGHKATKTDRRLAAREQLLSQILGPTAAAAVLYSHHNGKGVENVPLVIHSHRPTTHEKKVVVVRKTPRYKTKPDTPQLSKQPTIAVATNRDTNVAREGQLPSSQGPPQLPATTKSKGGGVDQLLQNLQNPNAKTTTIAKTSADWESFKDQTGLGTKLEEQAESKHAYLKRQDFLHRVDNRTFELEKQERDQERSKRGK</sequence>
<feature type="compositionally biased region" description="Polar residues" evidence="1">
    <location>
        <begin position="1"/>
        <end position="20"/>
    </location>
</feature>
<dbReference type="Pfam" id="PF07572">
    <property type="entry name" value="BCNT"/>
    <property type="match status" value="1"/>
</dbReference>
<evidence type="ECO:0000259" key="2">
    <source>
        <dbReference type="PROSITE" id="PS51279"/>
    </source>
</evidence>
<accession>B7G0Z1</accession>
<keyword evidence="4" id="KW-1185">Reference proteome</keyword>
<dbReference type="InParanoid" id="B7G0Z1"/>
<dbReference type="OMA" id="AESKHAY"/>
<dbReference type="AlphaFoldDB" id="B7G0Z1"/>